<dbReference type="Proteomes" id="UP000266743">
    <property type="component" value="Chromosome 8"/>
</dbReference>
<evidence type="ECO:0000256" key="1">
    <source>
        <dbReference type="SAM" id="Coils"/>
    </source>
</evidence>
<sequence length="196" mass="22623">MKSPTPLEETLNTVTQYLVQRDDLPTIPLLQQQALLLGEVPDLKEVPEPSQTVFTPPKEYGDETGPWGSFLSLKKATGETVFGMMSFYDQVMKLQVTHEKEAASYREAAEHTVSQQRQTIEALTSECRILRSRNDRMRTIIDKTNQQLKQWESENSELNKKLREVEQRCAHVEDRAVVAECGRKMLELRLREVECR</sequence>
<name>A0A3L6L379_9TRYP</name>
<comment type="caution">
    <text evidence="2">The sequence shown here is derived from an EMBL/GenBank/DDBJ whole genome shotgun (WGS) entry which is preliminary data.</text>
</comment>
<dbReference type="EMBL" id="QSBY01000008">
    <property type="protein sequence ID" value="RHW71039.1"/>
    <property type="molecule type" value="Genomic_DNA"/>
</dbReference>
<reference evidence="2 3" key="1">
    <citation type="submission" date="2018-09" db="EMBL/GenBank/DDBJ databases">
        <title>whole genome sequence of T. equiperdum IVM-t1 strain.</title>
        <authorList>
            <person name="Suganuma K."/>
        </authorList>
    </citation>
    <scope>NUCLEOTIDE SEQUENCE [LARGE SCALE GENOMIC DNA]</scope>
    <source>
        <strain evidence="2 3">IVM-t1</strain>
    </source>
</reference>
<accession>A0A3L6L379</accession>
<feature type="coiled-coil region" evidence="1">
    <location>
        <begin position="106"/>
        <end position="175"/>
    </location>
</feature>
<evidence type="ECO:0000313" key="3">
    <source>
        <dbReference type="Proteomes" id="UP000266743"/>
    </source>
</evidence>
<organism evidence="2 3">
    <name type="scientific">Trypanosoma brucei equiperdum</name>
    <dbReference type="NCBI Taxonomy" id="630700"/>
    <lineage>
        <taxon>Eukaryota</taxon>
        <taxon>Discoba</taxon>
        <taxon>Euglenozoa</taxon>
        <taxon>Kinetoplastea</taxon>
        <taxon>Metakinetoplastina</taxon>
        <taxon>Trypanosomatida</taxon>
        <taxon>Trypanosomatidae</taxon>
        <taxon>Trypanosoma</taxon>
    </lineage>
</organism>
<gene>
    <name evidence="2" type="ORF">DPX39_080037800</name>
</gene>
<proteinExistence type="predicted"/>
<evidence type="ECO:0000313" key="2">
    <source>
        <dbReference type="EMBL" id="RHW71039.1"/>
    </source>
</evidence>
<keyword evidence="1" id="KW-0175">Coiled coil</keyword>
<dbReference type="AlphaFoldDB" id="A0A3L6L379"/>
<protein>
    <submittedName>
        <fullName evidence="2">Uncharacterized protein</fullName>
    </submittedName>
</protein>